<keyword evidence="1" id="KW-0732">Signal</keyword>
<proteinExistence type="predicted"/>
<evidence type="ECO:0000313" key="3">
    <source>
        <dbReference type="Proteomes" id="UP000286208"/>
    </source>
</evidence>
<dbReference type="AlphaFoldDB" id="A0A3S3AIX8"/>
<organism evidence="2 3">
    <name type="scientific">Prescottella agglutinans</name>
    <dbReference type="NCBI Taxonomy" id="1644129"/>
    <lineage>
        <taxon>Bacteria</taxon>
        <taxon>Bacillati</taxon>
        <taxon>Actinomycetota</taxon>
        <taxon>Actinomycetes</taxon>
        <taxon>Mycobacteriales</taxon>
        <taxon>Nocardiaceae</taxon>
        <taxon>Prescottella</taxon>
    </lineage>
</organism>
<keyword evidence="3" id="KW-1185">Reference proteome</keyword>
<evidence type="ECO:0000256" key="1">
    <source>
        <dbReference type="SAM" id="SignalP"/>
    </source>
</evidence>
<gene>
    <name evidence="2" type="ORF">EGT67_01625</name>
</gene>
<name>A0A3S3AIX8_9NOCA</name>
<dbReference type="Gene3D" id="2.120.10.30">
    <property type="entry name" value="TolB, C-terminal domain"/>
    <property type="match status" value="1"/>
</dbReference>
<feature type="signal peptide" evidence="1">
    <location>
        <begin position="1"/>
        <end position="28"/>
    </location>
</feature>
<comment type="caution">
    <text evidence="2">The sequence shown here is derived from an EMBL/GenBank/DDBJ whole genome shotgun (WGS) entry which is preliminary data.</text>
</comment>
<accession>A0A3S3AIX8</accession>
<evidence type="ECO:0000313" key="2">
    <source>
        <dbReference type="EMBL" id="RVW11176.1"/>
    </source>
</evidence>
<sequence length="310" mass="31504">MRRTGRIGGIALACVAVAGLVSAGPATAEMSSAASTCPQWNVRTVASGYGMLENLAFDGRGEMLLSDSSLVAPGAIRTLDASGARGTLVERVTGPGGLVVTGDDAYFTTGNTTLSGLFGIPDGTVDAVSLRTRERRTVASGLVMPNGLARLASGDLLTTRNLGAPGLTRIPIDRPGSAEQVRADLGTVNGIATAGERVFLTISFDPVPELKILAASDLDGPVRTIPLPGIGPLDVADDLTVGPDGAVYLAYNVGGKVLRVQPDTGAACVIASGLTLTSAVKFGSGPGWDGRALYATGFDGTVRELTPPVR</sequence>
<protein>
    <recommendedName>
        <fullName evidence="4">SMP-30/Gluconolactonase/LRE-like region domain-containing protein</fullName>
    </recommendedName>
</protein>
<dbReference type="EMBL" id="RKLP01000001">
    <property type="protein sequence ID" value="RVW11176.1"/>
    <property type="molecule type" value="Genomic_DNA"/>
</dbReference>
<dbReference type="OrthoDB" id="9768084at2"/>
<reference evidence="2 3" key="1">
    <citation type="submission" date="2018-11" db="EMBL/GenBank/DDBJ databases">
        <title>Rhodococcus spongicola sp. nov. and Rhodococcus xishaensis sp. nov. from marine sponges.</title>
        <authorList>
            <person name="Li L."/>
            <person name="Lin H.W."/>
        </authorList>
    </citation>
    <scope>NUCLEOTIDE SEQUENCE [LARGE SCALE GENOMIC DNA]</scope>
    <source>
        <strain evidence="2 3">CCTCC AB2014297</strain>
    </source>
</reference>
<dbReference type="RefSeq" id="WP_127914727.1">
    <property type="nucleotide sequence ID" value="NZ_RKLP01000001.1"/>
</dbReference>
<dbReference type="SUPFAM" id="SSF63829">
    <property type="entry name" value="Calcium-dependent phosphotriesterase"/>
    <property type="match status" value="1"/>
</dbReference>
<dbReference type="InterPro" id="IPR011042">
    <property type="entry name" value="6-blade_b-propeller_TolB-like"/>
</dbReference>
<feature type="chain" id="PRO_5039173164" description="SMP-30/Gluconolactonase/LRE-like region domain-containing protein" evidence="1">
    <location>
        <begin position="29"/>
        <end position="310"/>
    </location>
</feature>
<evidence type="ECO:0008006" key="4">
    <source>
        <dbReference type="Google" id="ProtNLM"/>
    </source>
</evidence>
<dbReference type="Proteomes" id="UP000286208">
    <property type="component" value="Unassembled WGS sequence"/>
</dbReference>